<gene>
    <name evidence="2" type="ORF">GSTENG00025073001</name>
</gene>
<sequence length="131" mass="14828">MAATTGTTGPRKKTGDFVARRVEESFELQTDSEGEGVPGVNEGDFMISITLPPNGQLSRLHCCWQLKHLLRGYEQTVKQRLQQSEDLVTFILELKTILEVGLKSFPERRSIPPPQYYSQLISEMETLGWSK</sequence>
<feature type="domain" description="Fanconi anemia complex subunit FancL WD-repeat containing" evidence="1">
    <location>
        <begin position="35"/>
        <end position="99"/>
    </location>
</feature>
<accession>Q4S2H6</accession>
<name>Q4S2H6_TETNG</name>
<organism evidence="2">
    <name type="scientific">Tetraodon nigroviridis</name>
    <name type="common">Spotted green pufferfish</name>
    <name type="synonym">Chelonodon nigroviridis</name>
    <dbReference type="NCBI Taxonomy" id="99883"/>
    <lineage>
        <taxon>Eukaryota</taxon>
        <taxon>Metazoa</taxon>
        <taxon>Chordata</taxon>
        <taxon>Craniata</taxon>
        <taxon>Vertebrata</taxon>
        <taxon>Euteleostomi</taxon>
        <taxon>Actinopterygii</taxon>
        <taxon>Neopterygii</taxon>
        <taxon>Teleostei</taxon>
        <taxon>Neoteleostei</taxon>
        <taxon>Acanthomorphata</taxon>
        <taxon>Eupercaria</taxon>
        <taxon>Tetraodontiformes</taxon>
        <taxon>Tetradontoidea</taxon>
        <taxon>Tetraodontidae</taxon>
        <taxon>Tetraodon</taxon>
    </lineage>
</organism>
<dbReference type="EMBL" id="CAAE01014760">
    <property type="protein sequence ID" value="CAG05156.1"/>
    <property type="molecule type" value="Genomic_DNA"/>
</dbReference>
<dbReference type="GO" id="GO:0043240">
    <property type="term" value="C:Fanconi anaemia nuclear complex"/>
    <property type="evidence" value="ECO:0007669"/>
    <property type="project" value="InterPro"/>
</dbReference>
<dbReference type="Pfam" id="PF09765">
    <property type="entry name" value="FANCL_d1"/>
    <property type="match status" value="1"/>
</dbReference>
<dbReference type="CDD" id="cd23786">
    <property type="entry name" value="ELF_FANCL"/>
    <property type="match status" value="1"/>
</dbReference>
<protein>
    <submittedName>
        <fullName evidence="2">Chromosome 17 SCAF14760, whole genome shotgun sequence</fullName>
    </submittedName>
</protein>
<proteinExistence type="predicted"/>
<dbReference type="OrthoDB" id="10263265at2759"/>
<dbReference type="PANTHER" id="PTHR13206:SF0">
    <property type="entry name" value="E3 UBIQUITIN-PROTEIN LIGASE FANCL"/>
    <property type="match status" value="1"/>
</dbReference>
<dbReference type="GO" id="GO:0061630">
    <property type="term" value="F:ubiquitin protein ligase activity"/>
    <property type="evidence" value="ECO:0007669"/>
    <property type="project" value="TreeGrafter"/>
</dbReference>
<evidence type="ECO:0000259" key="1">
    <source>
        <dbReference type="Pfam" id="PF09765"/>
    </source>
</evidence>
<dbReference type="GO" id="GO:0006513">
    <property type="term" value="P:protein monoubiquitination"/>
    <property type="evidence" value="ECO:0007669"/>
    <property type="project" value="TreeGrafter"/>
</dbReference>
<dbReference type="PANTHER" id="PTHR13206">
    <property type="entry name" value="UBIQUITIN LIGASE PROTEIN PHF9 FANCONI ANEMIA GROUP L PROTEIN"/>
    <property type="match status" value="1"/>
</dbReference>
<evidence type="ECO:0000313" key="2">
    <source>
        <dbReference type="EMBL" id="CAG05156.1"/>
    </source>
</evidence>
<dbReference type="KEGG" id="tng:GSTEN00025073G001"/>
<dbReference type="InterPro" id="IPR019162">
    <property type="entry name" value="FancL_WD-rpt_cont_dom"/>
</dbReference>
<reference evidence="2" key="2">
    <citation type="submission" date="2004-02" db="EMBL/GenBank/DDBJ databases">
        <authorList>
            <consortium name="Genoscope"/>
            <consortium name="Whitehead Institute Centre for Genome Research"/>
        </authorList>
    </citation>
    <scope>NUCLEOTIDE SEQUENCE</scope>
</reference>
<reference evidence="2" key="1">
    <citation type="journal article" date="2004" name="Nature">
        <title>Genome duplication in the teleost fish Tetraodon nigroviridis reveals the early vertebrate proto-karyotype.</title>
        <authorList>
            <person name="Jaillon O."/>
            <person name="Aury J.-M."/>
            <person name="Brunet F."/>
            <person name="Petit J.-L."/>
            <person name="Stange-Thomann N."/>
            <person name="Mauceli E."/>
            <person name="Bouneau L."/>
            <person name="Fischer C."/>
            <person name="Ozouf-Costaz C."/>
            <person name="Bernot A."/>
            <person name="Nicaud S."/>
            <person name="Jaffe D."/>
            <person name="Fisher S."/>
            <person name="Lutfalla G."/>
            <person name="Dossat C."/>
            <person name="Segurens B."/>
            <person name="Dasilva C."/>
            <person name="Salanoubat M."/>
            <person name="Levy M."/>
            <person name="Boudet N."/>
            <person name="Castellano S."/>
            <person name="Anthouard V."/>
            <person name="Jubin C."/>
            <person name="Castelli V."/>
            <person name="Katinka M."/>
            <person name="Vacherie B."/>
            <person name="Biemont C."/>
            <person name="Skalli Z."/>
            <person name="Cattolico L."/>
            <person name="Poulain J."/>
            <person name="De Berardinis V."/>
            <person name="Cruaud C."/>
            <person name="Duprat S."/>
            <person name="Brottier P."/>
            <person name="Coutanceau J.-P."/>
            <person name="Gouzy J."/>
            <person name="Parra G."/>
            <person name="Lardier G."/>
            <person name="Chapple C."/>
            <person name="McKernan K.J."/>
            <person name="McEwan P."/>
            <person name="Bosak S."/>
            <person name="Kellis M."/>
            <person name="Volff J.-N."/>
            <person name="Guigo R."/>
            <person name="Zody M.C."/>
            <person name="Mesirov J."/>
            <person name="Lindblad-Toh K."/>
            <person name="Birren B."/>
            <person name="Nusbaum C."/>
            <person name="Kahn D."/>
            <person name="Robinson-Rechavi M."/>
            <person name="Laudet V."/>
            <person name="Schachter V."/>
            <person name="Quetier F."/>
            <person name="Saurin W."/>
            <person name="Scarpelli C."/>
            <person name="Wincker P."/>
            <person name="Lander E.S."/>
            <person name="Weissenbach J."/>
            <person name="Roest Crollius H."/>
        </authorList>
    </citation>
    <scope>NUCLEOTIDE SEQUENCE [LARGE SCALE GENOMIC DNA]</scope>
</reference>
<dbReference type="AlphaFoldDB" id="Q4S2H6"/>
<dbReference type="InterPro" id="IPR026848">
    <property type="entry name" value="Fancl"/>
</dbReference>
<dbReference type="GO" id="GO:0036297">
    <property type="term" value="P:interstrand cross-link repair"/>
    <property type="evidence" value="ECO:0007669"/>
    <property type="project" value="InterPro"/>
</dbReference>